<dbReference type="KEGG" id="gfu:KM031_21360"/>
<name>A0A975PAY0_9RHOB</name>
<keyword evidence="1" id="KW-0812">Transmembrane</keyword>
<geneLocation type="plasmid" evidence="2 3">
    <name>p4</name>
</geneLocation>
<dbReference type="AlphaFoldDB" id="A0A975PAY0"/>
<keyword evidence="1" id="KW-0472">Membrane</keyword>
<feature type="transmembrane region" description="Helical" evidence="1">
    <location>
        <begin position="49"/>
        <end position="70"/>
    </location>
</feature>
<keyword evidence="3" id="KW-1185">Reference proteome</keyword>
<reference evidence="2" key="1">
    <citation type="submission" date="2021-06" db="EMBL/GenBank/DDBJ databases">
        <authorList>
            <person name="Lee C.-S."/>
            <person name="Jin L."/>
        </authorList>
    </citation>
    <scope>NUCLEOTIDE SEQUENCE</scope>
    <source>
        <strain evidence="2">Con5</strain>
        <plasmid evidence="2">p4</plasmid>
    </source>
</reference>
<sequence>MMTVSPVFQNARGSYVRICVHSIFIALLALSPFLYLIQVTQRVYTSHNWETLGFITAPIGFLMLVLGITARAVPEGQTHV</sequence>
<protein>
    <submittedName>
        <fullName evidence="2">Uncharacterized protein</fullName>
    </submittedName>
</protein>
<evidence type="ECO:0000256" key="1">
    <source>
        <dbReference type="SAM" id="Phobius"/>
    </source>
</evidence>
<dbReference type="EMBL" id="CP076365">
    <property type="protein sequence ID" value="QWK92979.1"/>
    <property type="molecule type" value="Genomic_DNA"/>
</dbReference>
<organism evidence="2 3">
    <name type="scientific">Gemmobacter fulvus</name>
    <dbReference type="NCBI Taxonomy" id="2840474"/>
    <lineage>
        <taxon>Bacteria</taxon>
        <taxon>Pseudomonadati</taxon>
        <taxon>Pseudomonadota</taxon>
        <taxon>Alphaproteobacteria</taxon>
        <taxon>Rhodobacterales</taxon>
        <taxon>Paracoccaceae</taxon>
        <taxon>Gemmobacter</taxon>
    </lineage>
</organism>
<gene>
    <name evidence="2" type="ORF">KM031_21360</name>
</gene>
<feature type="transmembrane region" description="Helical" evidence="1">
    <location>
        <begin position="15"/>
        <end position="37"/>
    </location>
</feature>
<evidence type="ECO:0000313" key="2">
    <source>
        <dbReference type="EMBL" id="QWK92979.1"/>
    </source>
</evidence>
<accession>A0A975PAY0</accession>
<keyword evidence="1" id="KW-1133">Transmembrane helix</keyword>
<dbReference type="RefSeq" id="WP_215507280.1">
    <property type="nucleotide sequence ID" value="NZ_CP076365.1"/>
</dbReference>
<keyword evidence="2" id="KW-0614">Plasmid</keyword>
<dbReference type="Proteomes" id="UP000679352">
    <property type="component" value="Plasmid p4"/>
</dbReference>
<evidence type="ECO:0000313" key="3">
    <source>
        <dbReference type="Proteomes" id="UP000679352"/>
    </source>
</evidence>
<proteinExistence type="predicted"/>